<dbReference type="AlphaFoldDB" id="A0A8D8AYP3"/>
<dbReference type="GO" id="GO:0005634">
    <property type="term" value="C:nucleus"/>
    <property type="evidence" value="ECO:0007669"/>
    <property type="project" value="UniProtKB-SubCell"/>
</dbReference>
<evidence type="ECO:0000256" key="5">
    <source>
        <dbReference type="ARBA" id="ARBA00022833"/>
    </source>
</evidence>
<organism evidence="12">
    <name type="scientific">Culex pipiens</name>
    <name type="common">House mosquito</name>
    <dbReference type="NCBI Taxonomy" id="7175"/>
    <lineage>
        <taxon>Eukaryota</taxon>
        <taxon>Metazoa</taxon>
        <taxon>Ecdysozoa</taxon>
        <taxon>Arthropoda</taxon>
        <taxon>Hexapoda</taxon>
        <taxon>Insecta</taxon>
        <taxon>Pterygota</taxon>
        <taxon>Neoptera</taxon>
        <taxon>Endopterygota</taxon>
        <taxon>Diptera</taxon>
        <taxon>Nematocera</taxon>
        <taxon>Culicoidea</taxon>
        <taxon>Culicidae</taxon>
        <taxon>Culicinae</taxon>
        <taxon>Culicini</taxon>
        <taxon>Culex</taxon>
        <taxon>Culex</taxon>
    </lineage>
</organism>
<feature type="compositionally biased region" description="Basic residues" evidence="10">
    <location>
        <begin position="99"/>
        <end position="110"/>
    </location>
</feature>
<evidence type="ECO:0000256" key="3">
    <source>
        <dbReference type="ARBA" id="ARBA00022737"/>
    </source>
</evidence>
<evidence type="ECO:0000313" key="12">
    <source>
        <dbReference type="EMBL" id="CAG6463117.1"/>
    </source>
</evidence>
<reference evidence="12" key="1">
    <citation type="submission" date="2021-05" db="EMBL/GenBank/DDBJ databases">
        <authorList>
            <person name="Alioto T."/>
            <person name="Alioto T."/>
            <person name="Gomez Garrido J."/>
        </authorList>
    </citation>
    <scope>NUCLEOTIDE SEQUENCE</scope>
</reference>
<keyword evidence="3" id="KW-0677">Repeat</keyword>
<evidence type="ECO:0000256" key="6">
    <source>
        <dbReference type="ARBA" id="ARBA00023125"/>
    </source>
</evidence>
<dbReference type="GO" id="GO:0000978">
    <property type="term" value="F:RNA polymerase II cis-regulatory region sequence-specific DNA binding"/>
    <property type="evidence" value="ECO:0007669"/>
    <property type="project" value="TreeGrafter"/>
</dbReference>
<keyword evidence="7" id="KW-0539">Nucleus</keyword>
<evidence type="ECO:0000256" key="4">
    <source>
        <dbReference type="ARBA" id="ARBA00022771"/>
    </source>
</evidence>
<evidence type="ECO:0000256" key="2">
    <source>
        <dbReference type="ARBA" id="ARBA00022723"/>
    </source>
</evidence>
<dbReference type="Pfam" id="PF00096">
    <property type="entry name" value="zf-C2H2"/>
    <property type="match status" value="2"/>
</dbReference>
<keyword evidence="4 9" id="KW-0863">Zinc-finger</keyword>
<evidence type="ECO:0000256" key="7">
    <source>
        <dbReference type="ARBA" id="ARBA00023242"/>
    </source>
</evidence>
<feature type="domain" description="C2H2-type" evidence="11">
    <location>
        <begin position="157"/>
        <end position="185"/>
    </location>
</feature>
<feature type="domain" description="C2H2-type" evidence="11">
    <location>
        <begin position="215"/>
        <end position="242"/>
    </location>
</feature>
<comment type="subcellular location">
    <subcellularLocation>
        <location evidence="1">Nucleus</location>
    </subcellularLocation>
</comment>
<dbReference type="InterPro" id="IPR050527">
    <property type="entry name" value="Snail/Krueppel_Znf"/>
</dbReference>
<name>A0A8D8AYP3_CULPI</name>
<feature type="domain" description="C2H2-type" evidence="11">
    <location>
        <begin position="244"/>
        <end position="271"/>
    </location>
</feature>
<dbReference type="GO" id="GO:0008270">
    <property type="term" value="F:zinc ion binding"/>
    <property type="evidence" value="ECO:0007669"/>
    <property type="project" value="UniProtKB-KW"/>
</dbReference>
<dbReference type="PROSITE" id="PS50157">
    <property type="entry name" value="ZINC_FINGER_C2H2_2"/>
    <property type="match status" value="4"/>
</dbReference>
<evidence type="ECO:0000256" key="8">
    <source>
        <dbReference type="ARBA" id="ARBA00037948"/>
    </source>
</evidence>
<comment type="similarity">
    <text evidence="8">Belongs to the snail C2H2-type zinc-finger protein family.</text>
</comment>
<evidence type="ECO:0000259" key="11">
    <source>
        <dbReference type="PROSITE" id="PS50157"/>
    </source>
</evidence>
<dbReference type="EMBL" id="HBUE01047370">
    <property type="protein sequence ID" value="CAG6463117.1"/>
    <property type="molecule type" value="Transcribed_RNA"/>
</dbReference>
<protein>
    <submittedName>
        <fullName evidence="12">Zinc finger protein 35</fullName>
    </submittedName>
</protein>
<feature type="compositionally biased region" description="Basic and acidic residues" evidence="10">
    <location>
        <begin position="56"/>
        <end position="69"/>
    </location>
</feature>
<evidence type="ECO:0000256" key="9">
    <source>
        <dbReference type="PROSITE-ProRule" id="PRU00042"/>
    </source>
</evidence>
<feature type="domain" description="C2H2-type" evidence="11">
    <location>
        <begin position="272"/>
        <end position="299"/>
    </location>
</feature>
<dbReference type="GO" id="GO:0000981">
    <property type="term" value="F:DNA-binding transcription factor activity, RNA polymerase II-specific"/>
    <property type="evidence" value="ECO:0007669"/>
    <property type="project" value="TreeGrafter"/>
</dbReference>
<evidence type="ECO:0000256" key="10">
    <source>
        <dbReference type="SAM" id="MobiDB-lite"/>
    </source>
</evidence>
<keyword evidence="2" id="KW-0479">Metal-binding</keyword>
<dbReference type="PROSITE" id="PS00028">
    <property type="entry name" value="ZINC_FINGER_C2H2_1"/>
    <property type="match status" value="4"/>
</dbReference>
<evidence type="ECO:0000256" key="1">
    <source>
        <dbReference type="ARBA" id="ARBA00004123"/>
    </source>
</evidence>
<keyword evidence="5" id="KW-0862">Zinc</keyword>
<dbReference type="Gene3D" id="3.30.160.60">
    <property type="entry name" value="Classic Zinc Finger"/>
    <property type="match status" value="4"/>
</dbReference>
<feature type="region of interest" description="Disordered" evidence="10">
    <location>
        <begin position="23"/>
        <end position="110"/>
    </location>
</feature>
<proteinExistence type="inferred from homology"/>
<dbReference type="FunFam" id="3.30.160.60:FF:000925">
    <property type="entry name" value="Zinc finger protein 668"/>
    <property type="match status" value="1"/>
</dbReference>
<dbReference type="PANTHER" id="PTHR24388">
    <property type="entry name" value="ZINC FINGER PROTEIN"/>
    <property type="match status" value="1"/>
</dbReference>
<dbReference type="PANTHER" id="PTHR24388:SF54">
    <property type="entry name" value="PROTEIN ESCARGOT"/>
    <property type="match status" value="1"/>
</dbReference>
<sequence>MMCRQVLPDTNGIEQIYIVKSELGTDGENGPGLMASEDVDEIKQEPPSDDEEPETDVIRKEETEIKAEALDESEEESNYSACIERDEGDSGDSYSNRMSTKRRSLKRKSNGKQVPIEIRLARSEKRFACHCGMTYPKESLLIQHKQICDIPEDKTESTCRFCQLLFTDYSNLLDHVRQLHGPGMPETKCSFCSEWFTNVSSLVIHELRHQQSNVLKCDQCNRIFRQQTNLQRHLKEHQNKVEIFACDDCGKTFTQSINLEIHRRTHSGTRPSLCDLCSKCFYCPSSLRLHRLTHYKKHLQETTKVSGKTACGENESNIIKFAGKKEF</sequence>
<keyword evidence="6" id="KW-0238">DNA-binding</keyword>
<accession>A0A8D8AYP3</accession>
<dbReference type="InterPro" id="IPR036236">
    <property type="entry name" value="Znf_C2H2_sf"/>
</dbReference>
<dbReference type="SUPFAM" id="SSF57667">
    <property type="entry name" value="beta-beta-alpha zinc fingers"/>
    <property type="match status" value="2"/>
</dbReference>
<dbReference type="InterPro" id="IPR013087">
    <property type="entry name" value="Znf_C2H2_type"/>
</dbReference>
<dbReference type="SMART" id="SM00355">
    <property type="entry name" value="ZnF_C2H2"/>
    <property type="match status" value="5"/>
</dbReference>